<protein>
    <submittedName>
        <fullName evidence="1">Uncharacterized protein</fullName>
    </submittedName>
</protein>
<keyword evidence="2" id="KW-1185">Reference proteome</keyword>
<organism evidence="1 2">
    <name type="scientific">Bullifex porci</name>
    <dbReference type="NCBI Taxonomy" id="2606638"/>
    <lineage>
        <taxon>Bacteria</taxon>
        <taxon>Pseudomonadati</taxon>
        <taxon>Spirochaetota</taxon>
        <taxon>Spirochaetia</taxon>
        <taxon>Spirochaetales</taxon>
        <taxon>Spirochaetaceae</taxon>
        <taxon>Bullifex</taxon>
    </lineage>
</organism>
<reference evidence="1 2" key="1">
    <citation type="submission" date="2019-08" db="EMBL/GenBank/DDBJ databases">
        <title>In-depth cultivation of the pig gut microbiome towards novel bacterial diversity and tailored functional studies.</title>
        <authorList>
            <person name="Wylensek D."/>
            <person name="Hitch T.C.A."/>
            <person name="Clavel T."/>
        </authorList>
    </citation>
    <scope>NUCLEOTIDE SEQUENCE [LARGE SCALE GENOMIC DNA]</scope>
    <source>
        <strain evidence="1 2">NM-380-WT-3C1</strain>
    </source>
</reference>
<comment type="caution">
    <text evidence="1">The sequence shown here is derived from an EMBL/GenBank/DDBJ whole genome shotgun (WGS) entry which is preliminary data.</text>
</comment>
<dbReference type="RefSeq" id="WP_154424453.1">
    <property type="nucleotide sequence ID" value="NZ_VUNN01000002.1"/>
</dbReference>
<dbReference type="EMBL" id="VUNN01000002">
    <property type="protein sequence ID" value="MSU05556.1"/>
    <property type="molecule type" value="Genomic_DNA"/>
</dbReference>
<dbReference type="Proteomes" id="UP000460549">
    <property type="component" value="Unassembled WGS sequence"/>
</dbReference>
<evidence type="ECO:0000313" key="1">
    <source>
        <dbReference type="EMBL" id="MSU05556.1"/>
    </source>
</evidence>
<name>A0A7X2TPL0_9SPIO</name>
<gene>
    <name evidence="1" type="ORF">FYJ80_02005</name>
</gene>
<proteinExistence type="predicted"/>
<dbReference type="AlphaFoldDB" id="A0A7X2TPL0"/>
<accession>A0A7X2TPL0</accession>
<evidence type="ECO:0000313" key="2">
    <source>
        <dbReference type="Proteomes" id="UP000460549"/>
    </source>
</evidence>
<sequence>MKKIICLLLILFTLLPLVAAPEVWGGISLTSGRNYFSSELKEALTVNPMYNGVKRINTLGPSADIALFPFSQFRIGAVGSAEIGITIGKDIEGKGFEGYISRHFDNSFEYSYGLAYYQLFSNDTWGFFADARFYKKTYSFATSNEKNDKHEVFEITKLEESGINASIGFLAKMKHSYFKMGFKYEMPRSYTKNDGWRLDIFAGGGFCF</sequence>